<name>A0A505MH78_ACIBA</name>
<feature type="transmembrane region" description="Helical" evidence="6">
    <location>
        <begin position="182"/>
        <end position="201"/>
    </location>
</feature>
<dbReference type="GO" id="GO:0005886">
    <property type="term" value="C:plasma membrane"/>
    <property type="evidence" value="ECO:0007669"/>
    <property type="project" value="UniProtKB-SubCell"/>
</dbReference>
<dbReference type="NCBIfam" id="NF008676">
    <property type="entry name" value="PRK11689.1"/>
    <property type="match status" value="1"/>
</dbReference>
<evidence type="ECO:0000256" key="5">
    <source>
        <dbReference type="ARBA" id="ARBA00023136"/>
    </source>
</evidence>
<dbReference type="InterPro" id="IPR051258">
    <property type="entry name" value="Diverse_Substrate_Transporter"/>
</dbReference>
<comment type="caution">
    <text evidence="8">The sequence shown here is derived from an EMBL/GenBank/DDBJ whole genome shotgun (WGS) entry which is preliminary data.</text>
</comment>
<dbReference type="PANTHER" id="PTHR42920">
    <property type="entry name" value="OS03G0707200 PROTEIN-RELATED"/>
    <property type="match status" value="1"/>
</dbReference>
<accession>A0A505MH78</accession>
<feature type="domain" description="EamA" evidence="7">
    <location>
        <begin position="158"/>
        <end position="286"/>
    </location>
</feature>
<feature type="transmembrane region" description="Helical" evidence="6">
    <location>
        <begin position="64"/>
        <end position="85"/>
    </location>
</feature>
<feature type="transmembrane region" description="Helical" evidence="6">
    <location>
        <begin position="97"/>
        <end position="113"/>
    </location>
</feature>
<keyword evidence="3 6" id="KW-0812">Transmembrane</keyword>
<dbReference type="InterPro" id="IPR037185">
    <property type="entry name" value="EmrE-like"/>
</dbReference>
<evidence type="ECO:0000259" key="7">
    <source>
        <dbReference type="Pfam" id="PF00892"/>
    </source>
</evidence>
<dbReference type="Pfam" id="PF00892">
    <property type="entry name" value="EamA"/>
    <property type="match status" value="1"/>
</dbReference>
<evidence type="ECO:0000256" key="1">
    <source>
        <dbReference type="ARBA" id="ARBA00004651"/>
    </source>
</evidence>
<feature type="transmembrane region" description="Helical" evidence="6">
    <location>
        <begin position="207"/>
        <end position="231"/>
    </location>
</feature>
<evidence type="ECO:0000256" key="3">
    <source>
        <dbReference type="ARBA" id="ARBA00022692"/>
    </source>
</evidence>
<dbReference type="EMBL" id="WWCH01000001">
    <property type="protein sequence ID" value="MYM77147.1"/>
    <property type="molecule type" value="Genomic_DNA"/>
</dbReference>
<gene>
    <name evidence="8" type="primary">yddG</name>
    <name evidence="8" type="ORF">GSE42_04275</name>
</gene>
<dbReference type="Proteomes" id="UP000480763">
    <property type="component" value="Unassembled WGS sequence"/>
</dbReference>
<feature type="transmembrane region" description="Helical" evidence="6">
    <location>
        <begin position="157"/>
        <end position="175"/>
    </location>
</feature>
<dbReference type="RefSeq" id="WP_024434160.1">
    <property type="nucleotide sequence ID" value="NZ_CP023022.1"/>
</dbReference>
<dbReference type="InterPro" id="IPR000620">
    <property type="entry name" value="EamA_dom"/>
</dbReference>
<keyword evidence="4 6" id="KW-1133">Transmembrane helix</keyword>
<evidence type="ECO:0000313" key="8">
    <source>
        <dbReference type="EMBL" id="MYM77147.1"/>
    </source>
</evidence>
<protein>
    <submittedName>
        <fullName evidence="8">Aromatic amino acid DMT transporter YddG</fullName>
    </submittedName>
</protein>
<reference evidence="8 9" key="1">
    <citation type="journal article" date="2017" name="Ann. Clin. Microbiol. Antimicrob.">
        <title>New eight genes identified at the clinical multidrug-resistant Acinetobacter baumannii DMS06669 strain in a Vietnam hospital.</title>
        <authorList>
            <person name="Si-Tuan N."/>
            <person name="Ngoc H.M."/>
            <person name="Hang P.T.T."/>
            <person name="Nguyen C."/>
            <person name="Van P.H."/>
            <person name="Huong N.T."/>
        </authorList>
    </citation>
    <scope>NUCLEOTIDE SEQUENCE [LARGE SCALE GENOMIC DNA]</scope>
    <source>
        <strain evidence="8 9">DMS06669</strain>
    </source>
</reference>
<feature type="transmembrane region" description="Helical" evidence="6">
    <location>
        <begin position="273"/>
        <end position="295"/>
    </location>
</feature>
<evidence type="ECO:0000313" key="9">
    <source>
        <dbReference type="Proteomes" id="UP000480763"/>
    </source>
</evidence>
<keyword evidence="5 6" id="KW-0472">Membrane</keyword>
<comment type="subcellular location">
    <subcellularLocation>
        <location evidence="1">Cell membrane</location>
        <topology evidence="1">Multi-pass membrane protein</topology>
    </subcellularLocation>
</comment>
<dbReference type="PANTHER" id="PTHR42920:SF24">
    <property type="entry name" value="AROMATIC AMINO ACID EXPORTER YDDG"/>
    <property type="match status" value="1"/>
</dbReference>
<feature type="transmembrane region" description="Helical" evidence="6">
    <location>
        <begin position="243"/>
        <end position="267"/>
    </location>
</feature>
<sequence>MSRNLATLIGLSAILMWASLVGVIKYISLLMDSSLAITLIYTLSAILVIIFFKFPNFNEIPKNYLMLSSVLFVSYELCFSFAIALSNNSQQAIEVSIVHYLWPSFTVLAFVAFKEIKFNPFIVVGLAVSLFGIIFIQAGSGELTISGLIENFNSNPLSYILALSGAIIWSLYCVVTKKMSRGYNPISILFLSVSIILWIKLGASHELIMPSINLNIICILLLASGAMGFGYAAWNIGILNGNIAIMVVASYFTPVISSVIAMFVLNAKLSATFWQGTAMVTIGSLICWISTNWIAIRPLLGRLIKNNL</sequence>
<feature type="transmembrane region" description="Helical" evidence="6">
    <location>
        <begin position="120"/>
        <end position="137"/>
    </location>
</feature>
<organism evidence="8 9">
    <name type="scientific">Acinetobacter baumannii</name>
    <dbReference type="NCBI Taxonomy" id="470"/>
    <lineage>
        <taxon>Bacteria</taxon>
        <taxon>Pseudomonadati</taxon>
        <taxon>Pseudomonadota</taxon>
        <taxon>Gammaproteobacteria</taxon>
        <taxon>Moraxellales</taxon>
        <taxon>Moraxellaceae</taxon>
        <taxon>Acinetobacter</taxon>
        <taxon>Acinetobacter calcoaceticus/baumannii complex</taxon>
    </lineage>
</organism>
<dbReference type="AlphaFoldDB" id="A0A505MH78"/>
<dbReference type="SUPFAM" id="SSF103481">
    <property type="entry name" value="Multidrug resistance efflux transporter EmrE"/>
    <property type="match status" value="1"/>
</dbReference>
<proteinExistence type="predicted"/>
<evidence type="ECO:0000256" key="4">
    <source>
        <dbReference type="ARBA" id="ARBA00022989"/>
    </source>
</evidence>
<keyword evidence="2" id="KW-1003">Cell membrane</keyword>
<feature type="transmembrane region" description="Helical" evidence="6">
    <location>
        <begin position="33"/>
        <end position="52"/>
    </location>
</feature>
<evidence type="ECO:0000256" key="2">
    <source>
        <dbReference type="ARBA" id="ARBA00022475"/>
    </source>
</evidence>
<evidence type="ECO:0000256" key="6">
    <source>
        <dbReference type="SAM" id="Phobius"/>
    </source>
</evidence>